<dbReference type="InterPro" id="IPR029028">
    <property type="entry name" value="Alpha/beta_knot_MTases"/>
</dbReference>
<comment type="caution">
    <text evidence="6">The sequence shown here is derived from an EMBL/GenBank/DDBJ whole genome shotgun (WGS) entry which is preliminary data.</text>
</comment>
<comment type="subunit">
    <text evidence="5">Homodimer.</text>
</comment>
<gene>
    <name evidence="5" type="primary">rlmH</name>
    <name evidence="6" type="ORF">WI372_03930</name>
</gene>
<feature type="binding site" evidence="5">
    <location>
        <position position="103"/>
    </location>
    <ligand>
        <name>S-adenosyl-L-methionine</name>
        <dbReference type="ChEBI" id="CHEBI:59789"/>
    </ligand>
</feature>
<name>A0ABU9E5W0_9BACT</name>
<sequence>MKVTLLVVGRARGDLQPAIAAYEERVGHYWKFEVVEVDAGAGGREDRESVIAAEAERILARIPEGTEVVALTRDGSTWSSRRLSDYLGERALHGLGDVAFVIGGAWGLAPDVTRRAARRLSLSGMTLPHEMARLFLAEQLYRAGTILRNEPYHKGRD</sequence>
<feature type="binding site" evidence="5">
    <location>
        <begin position="122"/>
        <end position="127"/>
    </location>
    <ligand>
        <name>S-adenosyl-L-methionine</name>
        <dbReference type="ChEBI" id="CHEBI:59789"/>
    </ligand>
</feature>
<dbReference type="InterPro" id="IPR003742">
    <property type="entry name" value="RlmH-like"/>
</dbReference>
<comment type="subcellular location">
    <subcellularLocation>
        <location evidence="5">Cytoplasm</location>
    </subcellularLocation>
</comment>
<reference evidence="6 7" key="1">
    <citation type="submission" date="2024-02" db="EMBL/GenBank/DDBJ databases">
        <title>A novel Gemmatimonadota bacterium.</title>
        <authorList>
            <person name="Du Z.-J."/>
            <person name="Ye Y.-Q."/>
        </authorList>
    </citation>
    <scope>NUCLEOTIDE SEQUENCE [LARGE SCALE GENOMIC DNA]</scope>
    <source>
        <strain evidence="6 7">DH-20</strain>
    </source>
</reference>
<organism evidence="6 7">
    <name type="scientific">Gaopeijia maritima</name>
    <dbReference type="NCBI Taxonomy" id="3119007"/>
    <lineage>
        <taxon>Bacteria</taxon>
        <taxon>Pseudomonadati</taxon>
        <taxon>Gemmatimonadota</taxon>
        <taxon>Longimicrobiia</taxon>
        <taxon>Gaopeijiales</taxon>
        <taxon>Gaopeijiaceae</taxon>
        <taxon>Gaopeijia</taxon>
    </lineage>
</organism>
<evidence type="ECO:0000313" key="6">
    <source>
        <dbReference type="EMBL" id="MEK9500117.1"/>
    </source>
</evidence>
<dbReference type="CDD" id="cd18081">
    <property type="entry name" value="RlmH-like"/>
    <property type="match status" value="1"/>
</dbReference>
<evidence type="ECO:0000256" key="3">
    <source>
        <dbReference type="ARBA" id="ARBA00022691"/>
    </source>
</evidence>
<accession>A0ABU9E5W0</accession>
<keyword evidence="2 5" id="KW-0808">Transferase</keyword>
<dbReference type="InterPro" id="IPR029026">
    <property type="entry name" value="tRNA_m1G_MTases_N"/>
</dbReference>
<dbReference type="RefSeq" id="WP_405275548.1">
    <property type="nucleotide sequence ID" value="NZ_CP144380.1"/>
</dbReference>
<dbReference type="HAMAP" id="MF_00658">
    <property type="entry name" value="23SrRNA_methyltr_H"/>
    <property type="match status" value="1"/>
</dbReference>
<proteinExistence type="inferred from homology"/>
<dbReference type="PANTHER" id="PTHR33603:SF1">
    <property type="entry name" value="RIBOSOMAL RNA LARGE SUBUNIT METHYLTRANSFERASE H"/>
    <property type="match status" value="1"/>
</dbReference>
<comment type="catalytic activity">
    <reaction evidence="5">
        <text>pseudouridine(1915) in 23S rRNA + S-adenosyl-L-methionine = N(3)-methylpseudouridine(1915) in 23S rRNA + S-adenosyl-L-homocysteine + H(+)</text>
        <dbReference type="Rhea" id="RHEA:42752"/>
        <dbReference type="Rhea" id="RHEA-COMP:10221"/>
        <dbReference type="Rhea" id="RHEA-COMP:10222"/>
        <dbReference type="ChEBI" id="CHEBI:15378"/>
        <dbReference type="ChEBI" id="CHEBI:57856"/>
        <dbReference type="ChEBI" id="CHEBI:59789"/>
        <dbReference type="ChEBI" id="CHEBI:65314"/>
        <dbReference type="ChEBI" id="CHEBI:74486"/>
        <dbReference type="EC" id="2.1.1.177"/>
    </reaction>
</comment>
<evidence type="ECO:0000256" key="4">
    <source>
        <dbReference type="ARBA" id="ARBA00038303"/>
    </source>
</evidence>
<evidence type="ECO:0000256" key="5">
    <source>
        <dbReference type="HAMAP-Rule" id="MF_00658"/>
    </source>
</evidence>
<dbReference type="Pfam" id="PF02590">
    <property type="entry name" value="SPOUT_MTase"/>
    <property type="match status" value="1"/>
</dbReference>
<dbReference type="Gene3D" id="3.40.1280.10">
    <property type="match status" value="1"/>
</dbReference>
<evidence type="ECO:0000256" key="2">
    <source>
        <dbReference type="ARBA" id="ARBA00022679"/>
    </source>
</evidence>
<evidence type="ECO:0000256" key="1">
    <source>
        <dbReference type="ARBA" id="ARBA00022603"/>
    </source>
</evidence>
<dbReference type="PANTHER" id="PTHR33603">
    <property type="entry name" value="METHYLTRANSFERASE"/>
    <property type="match status" value="1"/>
</dbReference>
<keyword evidence="7" id="KW-1185">Reference proteome</keyword>
<evidence type="ECO:0000313" key="7">
    <source>
        <dbReference type="Proteomes" id="UP001484239"/>
    </source>
</evidence>
<keyword evidence="3 5" id="KW-0949">S-adenosyl-L-methionine</keyword>
<feature type="binding site" evidence="5">
    <location>
        <position position="71"/>
    </location>
    <ligand>
        <name>S-adenosyl-L-methionine</name>
        <dbReference type="ChEBI" id="CHEBI:59789"/>
    </ligand>
</feature>
<keyword evidence="1 5" id="KW-0489">Methyltransferase</keyword>
<comment type="function">
    <text evidence="5">Specifically methylates the pseudouridine at position 1915 (m3Psi1915) in 23S rRNA.</text>
</comment>
<keyword evidence="5" id="KW-0963">Cytoplasm</keyword>
<comment type="similarity">
    <text evidence="4 5">Belongs to the RNA methyltransferase RlmH family.</text>
</comment>
<dbReference type="EC" id="2.1.1.177" evidence="5"/>
<dbReference type="PIRSF" id="PIRSF004505">
    <property type="entry name" value="MT_bac"/>
    <property type="match status" value="1"/>
</dbReference>
<dbReference type="Proteomes" id="UP001484239">
    <property type="component" value="Unassembled WGS sequence"/>
</dbReference>
<dbReference type="EMBL" id="JBBHLI010000002">
    <property type="protein sequence ID" value="MEK9500117.1"/>
    <property type="molecule type" value="Genomic_DNA"/>
</dbReference>
<dbReference type="SUPFAM" id="SSF75217">
    <property type="entry name" value="alpha/beta knot"/>
    <property type="match status" value="1"/>
</dbReference>
<keyword evidence="5" id="KW-0698">rRNA processing</keyword>
<protein>
    <recommendedName>
        <fullName evidence="5">Ribosomal RNA large subunit methyltransferase H</fullName>
        <ecNumber evidence="5">2.1.1.177</ecNumber>
    </recommendedName>
    <alternativeName>
        <fullName evidence="5">23S rRNA (pseudouridine1915-N3)-methyltransferase</fullName>
    </alternativeName>
    <alternativeName>
        <fullName evidence="5">23S rRNA m3Psi1915 methyltransferase</fullName>
    </alternativeName>
    <alternativeName>
        <fullName evidence="5">rRNA (pseudouridine-N3-)-methyltransferase RlmH</fullName>
    </alternativeName>
</protein>